<evidence type="ECO:0000256" key="3">
    <source>
        <dbReference type="ARBA" id="ARBA00022691"/>
    </source>
</evidence>
<organism evidence="8 9">
    <name type="scientific">Symbiodinium necroappetens</name>
    <dbReference type="NCBI Taxonomy" id="1628268"/>
    <lineage>
        <taxon>Eukaryota</taxon>
        <taxon>Sar</taxon>
        <taxon>Alveolata</taxon>
        <taxon>Dinophyceae</taxon>
        <taxon>Suessiales</taxon>
        <taxon>Symbiodiniaceae</taxon>
        <taxon>Symbiodinium</taxon>
    </lineage>
</organism>
<feature type="region of interest" description="Disordered" evidence="6">
    <location>
        <begin position="94"/>
        <end position="157"/>
    </location>
</feature>
<dbReference type="GO" id="GO:0000963">
    <property type="term" value="P:mitochondrial RNA processing"/>
    <property type="evidence" value="ECO:0007669"/>
    <property type="project" value="TreeGrafter"/>
</dbReference>
<reference evidence="8" key="1">
    <citation type="submission" date="2021-02" db="EMBL/GenBank/DDBJ databases">
        <authorList>
            <person name="Dougan E. K."/>
            <person name="Rhodes N."/>
            <person name="Thang M."/>
            <person name="Chan C."/>
        </authorList>
    </citation>
    <scope>NUCLEOTIDE SEQUENCE</scope>
</reference>
<keyword evidence="3" id="KW-0949">S-adenosyl-L-methionine</keyword>
<dbReference type="EMBL" id="CAJNJA010034419">
    <property type="protein sequence ID" value="CAE7692550.1"/>
    <property type="molecule type" value="Genomic_DNA"/>
</dbReference>
<evidence type="ECO:0000256" key="4">
    <source>
        <dbReference type="ARBA" id="ARBA00023453"/>
    </source>
</evidence>
<gene>
    <name evidence="8" type="primary">COMT</name>
    <name evidence="8" type="ORF">SNEC2469_LOCUS19951</name>
</gene>
<feature type="compositionally biased region" description="Polar residues" evidence="6">
    <location>
        <begin position="386"/>
        <end position="395"/>
    </location>
</feature>
<feature type="region of interest" description="Disordered" evidence="6">
    <location>
        <begin position="373"/>
        <end position="444"/>
    </location>
</feature>
<dbReference type="GO" id="GO:0035770">
    <property type="term" value="C:ribonucleoprotein granule"/>
    <property type="evidence" value="ECO:0007669"/>
    <property type="project" value="TreeGrafter"/>
</dbReference>
<dbReference type="PANTHER" id="PTHR21228:SF40">
    <property type="entry name" value="LD45607P"/>
    <property type="match status" value="1"/>
</dbReference>
<keyword evidence="1" id="KW-0489">Methyltransferase</keyword>
<dbReference type="PROSITE" id="PS51682">
    <property type="entry name" value="SAM_OMT_I"/>
    <property type="match status" value="1"/>
</dbReference>
<comment type="caution">
    <text evidence="8">The sequence shown here is derived from an EMBL/GenBank/DDBJ whole genome shotgun (WGS) entry which is preliminary data.</text>
</comment>
<dbReference type="PROSITE" id="PS51375">
    <property type="entry name" value="PPR"/>
    <property type="match status" value="1"/>
</dbReference>
<dbReference type="Pfam" id="PF26188">
    <property type="entry name" value="RESC6"/>
    <property type="match status" value="1"/>
</dbReference>
<dbReference type="InterPro" id="IPR002935">
    <property type="entry name" value="SAM_O-MeTrfase"/>
</dbReference>
<sequence length="1523" mass="168116">MQTQFIRAPLGWLITVNAIAPSAFFEARETGQSPVHFDLAPESQLEAPAAPQQTLAKEEQEERQRAEKEVRDLKATIAELEERLQQQDEQLQLNQTRQQELSDDLEEARRAVQEHQQAAEEALQARQHIEKEVASPHPSSSSVQRAPSPAPECASLSPLRGDVGKELVHTWRHPAGEVFLSAVQACLPTLAASPASTASRSPPPGRHAHRGILAVPEEAYKANPSQQGGIPAHEAEVGCQHDDRLLALEKCMEETRRQLEVCLETAARSRSPVTSPVQVPEKPSPVRIASPERGHAEASPGHPSVSECPTVEVPDAHLQASLLLRSCLGNTLDPPELLQKAQAMLRLKAAVGEIYAVLCLQTKAKSFLAQSTVAGLAQRRRPRPQTAGSGRSTQPRGAFNRSPLPPSSEALRRRATVQAIPERGRGGEAATGVTARRRWSSCPRPDSVPPLALELVQFGERVVPQVSPSPPELHPRMVSYYAAPRDPVSPDNVQRNEGEAGALLEPVSYYARENRRRNRLLRDQLRGQADPNGILELAAERGASWDSIGLSTALHALAWKVKKGAPKPDLSDRRWQHLQVLAYGQLAEGEARNLANTAWSMANISSTSLPFMTKVAELAQDRADEFKPQEMSNLLWSFATVRYKNPLLCGLSTTVQRFSSLAEAQALSCQDAANMMWAFASLMFGFTEATDLVTHIHARSFVVDFKPQECANTLWAMAILDIHHHDLVESIASRALEILVEFRSQNISNLLWAYAKIGHRNNTATEAVLEFSMDKLHAFSAQDLTTMVWACATMDYCCQTFWELCRPRLEAIAQVSPLRPQHLSNTVWSLATLQLQDKPWFDFSSLSLPSRIQEFKPQELANFIWSQAVILCDSPAVACIVLRASQIHSEFSCQSMANFTWAYAKLGYQSESMIAILQEAAATKIDRMSEQDLSTTFWAFSTMQHRDDLFVESFKSALMLKLHDRPIKSQHASNILWALASVLFQDAPFFHAIGESVKKSISTFTPQDLSCSIWALATVVYSDPSLTDLIASAAQKQMDFFDPQSLGQSAWGAAYLKTSVRSLYAALESSIDKAQCLMTYNDKVIAMLVRAFLTAGEVSCAWKLFDNMRRLGLNPGITALGAWLHHCRNLQPSTEREMQAMDVLSRFQPCRYIQQAILNASALRLAEAGWCSESESLVQSLLSIEANPVTKAISTKLSHGVFAKAKSMFGQLHLPHWTMPARGSGHSGTDYDKQCRLLQHVLCTAREGDPVSVVNTIENFSVDGNGWLKIAGGGKGVVLDDLVTKLAPQPVALVLEFGCFVGYSCTRMAYQLVRGKVVSIEVDPIHACIARNVVEFAGVADRVSICIGYSEDVIPHLKDTCGGAAADAVFFDQRGTRFHTDLQMLEAESLLKDKCVICADNVLKPGAPHFLWYLQNSPMYDLTVVSLREFAADRIEDWMAIGRFSPEQVSTAAAPFFPPSLDWVAFLTDKARARSCNADGPCEIDEAAWARHSQAIRQAYEDVGIKPHIVYVRSKGGCAFVDW</sequence>
<dbReference type="GO" id="GO:0003723">
    <property type="term" value="F:RNA binding"/>
    <property type="evidence" value="ECO:0007669"/>
    <property type="project" value="TreeGrafter"/>
</dbReference>
<dbReference type="InterPro" id="IPR029063">
    <property type="entry name" value="SAM-dependent_MTases_sf"/>
</dbReference>
<feature type="repeat" description="PPR" evidence="5">
    <location>
        <begin position="1081"/>
        <end position="1115"/>
    </location>
</feature>
<dbReference type="InterPro" id="IPR050870">
    <property type="entry name" value="FAST_kinase"/>
</dbReference>
<dbReference type="InterPro" id="IPR002885">
    <property type="entry name" value="PPR_rpt"/>
</dbReference>
<accession>A0A812WNL3</accession>
<evidence type="ECO:0000313" key="9">
    <source>
        <dbReference type="Proteomes" id="UP000601435"/>
    </source>
</evidence>
<name>A0A812WNL3_9DINO</name>
<dbReference type="PANTHER" id="PTHR21228">
    <property type="entry name" value="FAST LEU-RICH DOMAIN-CONTAINING"/>
    <property type="match status" value="1"/>
</dbReference>
<evidence type="ECO:0000259" key="7">
    <source>
        <dbReference type="Pfam" id="PF26188"/>
    </source>
</evidence>
<dbReference type="Gene3D" id="3.40.50.150">
    <property type="entry name" value="Vaccinia Virus protein VP39"/>
    <property type="match status" value="1"/>
</dbReference>
<evidence type="ECO:0000256" key="2">
    <source>
        <dbReference type="ARBA" id="ARBA00022679"/>
    </source>
</evidence>
<dbReference type="GO" id="GO:0008171">
    <property type="term" value="F:O-methyltransferase activity"/>
    <property type="evidence" value="ECO:0007669"/>
    <property type="project" value="InterPro"/>
</dbReference>
<dbReference type="GO" id="GO:0032259">
    <property type="term" value="P:methylation"/>
    <property type="evidence" value="ECO:0007669"/>
    <property type="project" value="UniProtKB-KW"/>
</dbReference>
<dbReference type="GO" id="GO:0005759">
    <property type="term" value="C:mitochondrial matrix"/>
    <property type="evidence" value="ECO:0007669"/>
    <property type="project" value="TreeGrafter"/>
</dbReference>
<dbReference type="OrthoDB" id="5955355at2759"/>
<dbReference type="Proteomes" id="UP000601435">
    <property type="component" value="Unassembled WGS sequence"/>
</dbReference>
<dbReference type="InterPro" id="IPR058917">
    <property type="entry name" value="RESC6_dom"/>
</dbReference>
<keyword evidence="2" id="KW-0808">Transferase</keyword>
<feature type="compositionally biased region" description="Low complexity" evidence="6">
    <location>
        <begin position="114"/>
        <end position="126"/>
    </location>
</feature>
<evidence type="ECO:0000256" key="6">
    <source>
        <dbReference type="SAM" id="MobiDB-lite"/>
    </source>
</evidence>
<feature type="domain" description="RNA-editing substrate-binding complex 6 protein" evidence="7">
    <location>
        <begin position="583"/>
        <end position="837"/>
    </location>
</feature>
<dbReference type="GO" id="GO:0044528">
    <property type="term" value="P:regulation of mitochondrial mRNA stability"/>
    <property type="evidence" value="ECO:0007669"/>
    <property type="project" value="TreeGrafter"/>
</dbReference>
<feature type="compositionally biased region" description="Basic and acidic residues" evidence="6">
    <location>
        <begin position="56"/>
        <end position="70"/>
    </location>
</feature>
<dbReference type="SUPFAM" id="SSF53335">
    <property type="entry name" value="S-adenosyl-L-methionine-dependent methyltransferases"/>
    <property type="match status" value="1"/>
</dbReference>
<evidence type="ECO:0000256" key="1">
    <source>
        <dbReference type="ARBA" id="ARBA00022603"/>
    </source>
</evidence>
<evidence type="ECO:0000256" key="5">
    <source>
        <dbReference type="PROSITE-ProRule" id="PRU00708"/>
    </source>
</evidence>
<keyword evidence="9" id="KW-1185">Reference proteome</keyword>
<dbReference type="Pfam" id="PF01596">
    <property type="entry name" value="Methyltransf_3"/>
    <property type="match status" value="1"/>
</dbReference>
<evidence type="ECO:0000313" key="8">
    <source>
        <dbReference type="EMBL" id="CAE7692550.1"/>
    </source>
</evidence>
<feature type="region of interest" description="Disordered" evidence="6">
    <location>
        <begin position="270"/>
        <end position="309"/>
    </location>
</feature>
<feature type="region of interest" description="Disordered" evidence="6">
    <location>
        <begin position="46"/>
        <end position="70"/>
    </location>
</feature>
<proteinExistence type="inferred from homology"/>
<comment type="similarity">
    <text evidence="4">Belongs to the class I-like SAM-binding methyltransferase superfamily. Cation-dependent O-methyltransferase family.</text>
</comment>
<protein>
    <submittedName>
        <fullName evidence="8">COMT protein</fullName>
    </submittedName>
</protein>